<dbReference type="InterPro" id="IPR013766">
    <property type="entry name" value="Thioredoxin_domain"/>
</dbReference>
<dbReference type="Proteomes" id="UP001218188">
    <property type="component" value="Unassembled WGS sequence"/>
</dbReference>
<keyword evidence="3" id="KW-1133">Transmembrane helix</keyword>
<keyword evidence="7" id="KW-1185">Reference proteome</keyword>
<evidence type="ECO:0000256" key="4">
    <source>
        <dbReference type="SAM" id="SignalP"/>
    </source>
</evidence>
<evidence type="ECO:0000313" key="7">
    <source>
        <dbReference type="Proteomes" id="UP001218188"/>
    </source>
</evidence>
<organism evidence="6 7">
    <name type="scientific">Mycena alexandri</name>
    <dbReference type="NCBI Taxonomy" id="1745969"/>
    <lineage>
        <taxon>Eukaryota</taxon>
        <taxon>Fungi</taxon>
        <taxon>Dikarya</taxon>
        <taxon>Basidiomycota</taxon>
        <taxon>Agaricomycotina</taxon>
        <taxon>Agaricomycetes</taxon>
        <taxon>Agaricomycetidae</taxon>
        <taxon>Agaricales</taxon>
        <taxon>Marasmiineae</taxon>
        <taxon>Mycenaceae</taxon>
        <taxon>Mycena</taxon>
    </lineage>
</organism>
<dbReference type="SUPFAM" id="SSF52833">
    <property type="entry name" value="Thioredoxin-like"/>
    <property type="match status" value="2"/>
</dbReference>
<reference evidence="6" key="1">
    <citation type="submission" date="2023-03" db="EMBL/GenBank/DDBJ databases">
        <title>Massive genome expansion in bonnet fungi (Mycena s.s.) driven by repeated elements and novel gene families across ecological guilds.</title>
        <authorList>
            <consortium name="Lawrence Berkeley National Laboratory"/>
            <person name="Harder C.B."/>
            <person name="Miyauchi S."/>
            <person name="Viragh M."/>
            <person name="Kuo A."/>
            <person name="Thoen E."/>
            <person name="Andreopoulos B."/>
            <person name="Lu D."/>
            <person name="Skrede I."/>
            <person name="Drula E."/>
            <person name="Henrissat B."/>
            <person name="Morin E."/>
            <person name="Kohler A."/>
            <person name="Barry K."/>
            <person name="LaButti K."/>
            <person name="Morin E."/>
            <person name="Salamov A."/>
            <person name="Lipzen A."/>
            <person name="Mereny Z."/>
            <person name="Hegedus B."/>
            <person name="Baldrian P."/>
            <person name="Stursova M."/>
            <person name="Weitz H."/>
            <person name="Taylor A."/>
            <person name="Grigoriev I.V."/>
            <person name="Nagy L.G."/>
            <person name="Martin F."/>
            <person name="Kauserud H."/>
        </authorList>
    </citation>
    <scope>NUCLEOTIDE SEQUENCE</scope>
    <source>
        <strain evidence="6">CBHHK200</strain>
    </source>
</reference>
<evidence type="ECO:0000313" key="6">
    <source>
        <dbReference type="EMBL" id="KAJ7045984.1"/>
    </source>
</evidence>
<evidence type="ECO:0000259" key="5">
    <source>
        <dbReference type="PROSITE" id="PS51352"/>
    </source>
</evidence>
<name>A0AAD6XI25_9AGAR</name>
<dbReference type="InterPro" id="IPR017937">
    <property type="entry name" value="Thioredoxin_CS"/>
</dbReference>
<dbReference type="InterPro" id="IPR036249">
    <property type="entry name" value="Thioredoxin-like_sf"/>
</dbReference>
<proteinExistence type="inferred from homology"/>
<sequence length="313" mass="34018">MPMVSLWQKPPISLLLACFALASATSPVQTSSLEAPLIQSDFNSTIGTGVWFVEYYSPYCGHCRAFAPIWEKLVVSDPVADVQYARVDCSVSGALCDANGVTGYPQLNLYRDGQFVDKYKGGHGHGLDLLTEYLAQSVGAPTTKLVHPGEDVFNLSPDELNALVAVGPVFLKFCTSESNCVAETWTKLAPVMKGRVTVAQLRCDEHHLLCSNLGITKPMMVYFPLGGVDPVTYTGLDMLSELAAFAELGHMPEPAVERYATAAFIYVTDHPLKMLYLLALLLAFICVTVCRYVGDEPERFTHGHGADKAESAV</sequence>
<feature type="domain" description="Thioredoxin" evidence="5">
    <location>
        <begin position="10"/>
        <end position="139"/>
    </location>
</feature>
<keyword evidence="2 4" id="KW-0732">Signal</keyword>
<evidence type="ECO:0000256" key="3">
    <source>
        <dbReference type="SAM" id="Phobius"/>
    </source>
</evidence>
<evidence type="ECO:0000256" key="1">
    <source>
        <dbReference type="ARBA" id="ARBA00006347"/>
    </source>
</evidence>
<dbReference type="PROSITE" id="PS00194">
    <property type="entry name" value="THIOREDOXIN_1"/>
    <property type="match status" value="1"/>
</dbReference>
<dbReference type="GO" id="GO:0005783">
    <property type="term" value="C:endoplasmic reticulum"/>
    <property type="evidence" value="ECO:0007669"/>
    <property type="project" value="TreeGrafter"/>
</dbReference>
<dbReference type="Pfam" id="PF00085">
    <property type="entry name" value="Thioredoxin"/>
    <property type="match status" value="1"/>
</dbReference>
<protein>
    <submittedName>
        <fullName evidence="6">Thioredoxin-like protein</fullName>
    </submittedName>
</protein>
<keyword evidence="3" id="KW-0812">Transmembrane</keyword>
<comment type="similarity">
    <text evidence="1">Belongs to the protein disulfide isomerase family.</text>
</comment>
<evidence type="ECO:0000256" key="2">
    <source>
        <dbReference type="ARBA" id="ARBA00022729"/>
    </source>
</evidence>
<dbReference type="AlphaFoldDB" id="A0AAD6XI25"/>
<dbReference type="InterPro" id="IPR051063">
    <property type="entry name" value="PDI"/>
</dbReference>
<feature type="signal peptide" evidence="4">
    <location>
        <begin position="1"/>
        <end position="24"/>
    </location>
</feature>
<gene>
    <name evidence="6" type="ORF">C8F04DRAFT_455923</name>
</gene>
<feature type="chain" id="PRO_5042179792" evidence="4">
    <location>
        <begin position="25"/>
        <end position="313"/>
    </location>
</feature>
<feature type="transmembrane region" description="Helical" evidence="3">
    <location>
        <begin position="274"/>
        <end position="294"/>
    </location>
</feature>
<comment type="caution">
    <text evidence="6">The sequence shown here is derived from an EMBL/GenBank/DDBJ whole genome shotgun (WGS) entry which is preliminary data.</text>
</comment>
<dbReference type="PANTHER" id="PTHR45672:SF3">
    <property type="entry name" value="THIOREDOXIN DOMAIN-CONTAINING PROTEIN 5"/>
    <property type="match status" value="1"/>
</dbReference>
<dbReference type="Gene3D" id="3.40.30.10">
    <property type="entry name" value="Glutaredoxin"/>
    <property type="match status" value="2"/>
</dbReference>
<dbReference type="GO" id="GO:0006457">
    <property type="term" value="P:protein folding"/>
    <property type="evidence" value="ECO:0007669"/>
    <property type="project" value="TreeGrafter"/>
</dbReference>
<dbReference type="GO" id="GO:0003756">
    <property type="term" value="F:protein disulfide isomerase activity"/>
    <property type="evidence" value="ECO:0007669"/>
    <property type="project" value="TreeGrafter"/>
</dbReference>
<keyword evidence="3" id="KW-0472">Membrane</keyword>
<dbReference type="EMBL" id="JARJCM010000004">
    <property type="protein sequence ID" value="KAJ7045984.1"/>
    <property type="molecule type" value="Genomic_DNA"/>
</dbReference>
<dbReference type="PANTHER" id="PTHR45672">
    <property type="entry name" value="PROTEIN DISULFIDE-ISOMERASE C17H9.14C-RELATED"/>
    <property type="match status" value="1"/>
</dbReference>
<accession>A0AAD6XI25</accession>
<dbReference type="PROSITE" id="PS51352">
    <property type="entry name" value="THIOREDOXIN_2"/>
    <property type="match status" value="1"/>
</dbReference>